<name>A0AAU0UKQ5_9FIRM</name>
<dbReference type="EMBL" id="CP121694">
    <property type="protein sequence ID" value="WRO21460.1"/>
    <property type="molecule type" value="Genomic_DNA"/>
</dbReference>
<dbReference type="RefSeq" id="WP_366924303.1">
    <property type="nucleotide sequence ID" value="NZ_CP121694.1"/>
</dbReference>
<dbReference type="Proteomes" id="UP001329915">
    <property type="component" value="Chromosome"/>
</dbReference>
<keyword evidence="7" id="KW-1185">Reference proteome</keyword>
<accession>A0AAU0UKQ5</accession>
<evidence type="ECO:0000256" key="3">
    <source>
        <dbReference type="ARBA" id="ARBA00022801"/>
    </source>
</evidence>
<dbReference type="EC" id="3.1.3.48" evidence="2"/>
<dbReference type="GO" id="GO:0004725">
    <property type="term" value="F:protein tyrosine phosphatase activity"/>
    <property type="evidence" value="ECO:0007669"/>
    <property type="project" value="UniProtKB-EC"/>
</dbReference>
<dbReference type="InterPro" id="IPR016667">
    <property type="entry name" value="Caps_polysacc_synth_CpsB/CapC"/>
</dbReference>
<proteinExistence type="inferred from homology"/>
<evidence type="ECO:0000313" key="7">
    <source>
        <dbReference type="Proteomes" id="UP001329915"/>
    </source>
</evidence>
<reference evidence="6 7" key="1">
    <citation type="submission" date="2023-04" db="EMBL/GenBank/DDBJ databases">
        <authorList>
            <person name="Hsu D."/>
        </authorList>
    </citation>
    <scope>NUCLEOTIDE SEQUENCE [LARGE SCALE GENOMIC DNA]</scope>
    <source>
        <strain evidence="6 7">MK1</strain>
    </source>
</reference>
<protein>
    <recommendedName>
        <fullName evidence="2">protein-tyrosine-phosphatase</fullName>
        <ecNumber evidence="2">3.1.3.48</ecNumber>
    </recommendedName>
</protein>
<organism evidence="6 7">
    <name type="scientific">Metallumcola ferriviriculae</name>
    <dbReference type="NCBI Taxonomy" id="3039180"/>
    <lineage>
        <taxon>Bacteria</taxon>
        <taxon>Bacillati</taxon>
        <taxon>Bacillota</taxon>
        <taxon>Clostridia</taxon>
        <taxon>Neomoorellales</taxon>
        <taxon>Desulfitibacteraceae</taxon>
        <taxon>Metallumcola</taxon>
    </lineage>
</organism>
<dbReference type="AlphaFoldDB" id="A0AAU0UKQ5"/>
<dbReference type="SUPFAM" id="SSF89550">
    <property type="entry name" value="PHP domain-like"/>
    <property type="match status" value="1"/>
</dbReference>
<dbReference type="InterPro" id="IPR016195">
    <property type="entry name" value="Pol/histidinol_Pase-like"/>
</dbReference>
<dbReference type="PANTHER" id="PTHR39181">
    <property type="entry name" value="TYROSINE-PROTEIN PHOSPHATASE YWQE"/>
    <property type="match status" value="1"/>
</dbReference>
<comment type="similarity">
    <text evidence="1">Belongs to the metallo-dependent hydrolases superfamily. CpsB/CapC family.</text>
</comment>
<keyword evidence="4" id="KW-0904">Protein phosphatase</keyword>
<gene>
    <name evidence="6" type="ORF">MFMK1_001268</name>
</gene>
<sequence length="239" mass="26523">MIDLHAHVLPGLDDGVCHEHEALLAVKQALSVGFNQIVAIAHVRPEIYENSKNMILEATSSLNHTLLQHGIDAQLLSGAEYYLVPELTKQFSMGLLLTVNNTGNYLLVELPKLQLPLQLNSILFDLQLLGVTPILAHPERNQEISQNPAILINLVKRGVLVQITAGSLMGLFGRDTKKVTEFLLRKRLVHVMASDMHGPGRRMSIVRKAIRRLKCLVGEKDAHLILKDNPKLIIQGRTA</sequence>
<evidence type="ECO:0000256" key="5">
    <source>
        <dbReference type="ARBA" id="ARBA00051722"/>
    </source>
</evidence>
<dbReference type="PANTHER" id="PTHR39181:SF1">
    <property type="entry name" value="TYROSINE-PROTEIN PHOSPHATASE YWQE"/>
    <property type="match status" value="1"/>
</dbReference>
<evidence type="ECO:0000256" key="2">
    <source>
        <dbReference type="ARBA" id="ARBA00013064"/>
    </source>
</evidence>
<dbReference type="PIRSF" id="PIRSF016557">
    <property type="entry name" value="Caps_synth_CpsB"/>
    <property type="match status" value="1"/>
</dbReference>
<evidence type="ECO:0000313" key="6">
    <source>
        <dbReference type="EMBL" id="WRO21460.1"/>
    </source>
</evidence>
<comment type="catalytic activity">
    <reaction evidence="5">
        <text>O-phospho-L-tyrosyl-[protein] + H2O = L-tyrosyl-[protein] + phosphate</text>
        <dbReference type="Rhea" id="RHEA:10684"/>
        <dbReference type="Rhea" id="RHEA-COMP:10136"/>
        <dbReference type="Rhea" id="RHEA-COMP:20101"/>
        <dbReference type="ChEBI" id="CHEBI:15377"/>
        <dbReference type="ChEBI" id="CHEBI:43474"/>
        <dbReference type="ChEBI" id="CHEBI:46858"/>
        <dbReference type="ChEBI" id="CHEBI:61978"/>
        <dbReference type="EC" id="3.1.3.48"/>
    </reaction>
</comment>
<keyword evidence="3" id="KW-0378">Hydrolase</keyword>
<evidence type="ECO:0000256" key="1">
    <source>
        <dbReference type="ARBA" id="ARBA00005750"/>
    </source>
</evidence>
<dbReference type="GO" id="GO:0030145">
    <property type="term" value="F:manganese ion binding"/>
    <property type="evidence" value="ECO:0007669"/>
    <property type="project" value="InterPro"/>
</dbReference>
<dbReference type="Gene3D" id="3.20.20.140">
    <property type="entry name" value="Metal-dependent hydrolases"/>
    <property type="match status" value="1"/>
</dbReference>
<dbReference type="Pfam" id="PF19567">
    <property type="entry name" value="CpsB_CapC"/>
    <property type="match status" value="1"/>
</dbReference>
<evidence type="ECO:0000256" key="4">
    <source>
        <dbReference type="ARBA" id="ARBA00022912"/>
    </source>
</evidence>
<dbReference type="KEGG" id="dbc:MFMK1_001268"/>